<keyword evidence="2" id="KW-1185">Reference proteome</keyword>
<dbReference type="RefSeq" id="WP_219287755.1">
    <property type="nucleotide sequence ID" value="NZ_RPHB01000003.1"/>
</dbReference>
<dbReference type="AlphaFoldDB" id="A0A951MD48"/>
<dbReference type="Proteomes" id="UP000727490">
    <property type="component" value="Unassembled WGS sequence"/>
</dbReference>
<name>A0A951MD48_9BACT</name>
<comment type="caution">
    <text evidence="1">The sequence shown here is derived from an EMBL/GenBank/DDBJ whole genome shotgun (WGS) entry which is preliminary data.</text>
</comment>
<accession>A0A951MD48</accession>
<dbReference type="InterPro" id="IPR046233">
    <property type="entry name" value="DUF6266"/>
</dbReference>
<reference evidence="1 2" key="1">
    <citation type="journal article" date="2020" name="Syst. Appl. Microbiol.">
        <title>Arthrospiribacter ruber gen. nov., sp. nov., a novel bacterium isolated from Arthrospira cultures.</title>
        <authorList>
            <person name="Waleron M."/>
            <person name="Misztak A."/>
            <person name="Waleron M.M."/>
            <person name="Furmaniak M."/>
            <person name="Mrozik A."/>
            <person name="Waleron K."/>
        </authorList>
    </citation>
    <scope>NUCLEOTIDE SEQUENCE [LARGE SCALE GENOMIC DNA]</scope>
    <source>
        <strain evidence="1 2">DPMB0001</strain>
    </source>
</reference>
<dbReference type="Pfam" id="PF19781">
    <property type="entry name" value="DUF6266"/>
    <property type="match status" value="1"/>
</dbReference>
<dbReference type="EMBL" id="RPHB01000003">
    <property type="protein sequence ID" value="MBW3467485.1"/>
    <property type="molecule type" value="Genomic_DNA"/>
</dbReference>
<proteinExistence type="predicted"/>
<protein>
    <submittedName>
        <fullName evidence="1">Uncharacterized protein</fullName>
    </submittedName>
</protein>
<evidence type="ECO:0000313" key="2">
    <source>
        <dbReference type="Proteomes" id="UP000727490"/>
    </source>
</evidence>
<evidence type="ECO:0000313" key="1">
    <source>
        <dbReference type="EMBL" id="MBW3467485.1"/>
    </source>
</evidence>
<sequence>MGRVRGTLASAIEGRVGNLIFYKVDGVTYVRSAPGKQSKAKKRKVSPLKKMSQDKMGLTQQYLKGLTKVIAFGYQEFAEGAKRPYHACVSYTKTHCFSYEGEGYFIDPALVKMSRGSLMPAIEPKAERTSEGILISWEDNSWQSSAKPSDRSFLVLHHPGTKQVVWDFQGSIRSAKQHLIPLSEQAHAKSWHVYLAFSQEKYKGKVILSDSVYLGEV</sequence>
<gene>
    <name evidence="1" type="ORF">EGN73_06615</name>
</gene>
<organism evidence="1 2">
    <name type="scientific">Arthrospiribacter ruber</name>
    <dbReference type="NCBI Taxonomy" id="2487934"/>
    <lineage>
        <taxon>Bacteria</taxon>
        <taxon>Pseudomonadati</taxon>
        <taxon>Bacteroidota</taxon>
        <taxon>Cytophagia</taxon>
        <taxon>Cytophagales</taxon>
        <taxon>Cyclobacteriaceae</taxon>
        <taxon>Arthrospiribacter</taxon>
    </lineage>
</organism>